<organism evidence="1 2">
    <name type="scientific">Streptomyces galilaeus</name>
    <dbReference type="NCBI Taxonomy" id="33899"/>
    <lineage>
        <taxon>Bacteria</taxon>
        <taxon>Bacillati</taxon>
        <taxon>Actinomycetota</taxon>
        <taxon>Actinomycetes</taxon>
        <taxon>Kitasatosporales</taxon>
        <taxon>Streptomycetaceae</taxon>
        <taxon>Streptomyces</taxon>
    </lineage>
</organism>
<proteinExistence type="predicted"/>
<dbReference type="RefSeq" id="WP_409097662.1">
    <property type="nucleotide sequence ID" value="NZ_JBJVNE010000007.1"/>
</dbReference>
<name>A0ABW9IH47_STRGJ</name>
<sequence length="282" mass="30179">MTPPVTAPARPTCPAQTLAGRVAALLPERAGTPWTVEPYAPWWTVRYPAARLAQGGRALVLVSRTWDTQIGWQLPDREPTRPDLHLESMSPAVIAREVLRLVLPVLDDEAAGRADADGPRVMGRLELLNEIGHAMRLQGAATYNRIGLLANTSTLAWGAPSGARYSVTLHGTNPVADVQIQGPVRAVEKAVTAFLPPAVPGRPVPRVRGRLQRRLAAVLARHVDVEQTDAGGLAFGTRPGPYGYATPARDAQARAHDTTPASVDLHGIGADFLISLAPQFCH</sequence>
<keyword evidence="2" id="KW-1185">Reference proteome</keyword>
<reference evidence="1 2" key="1">
    <citation type="submission" date="2024-12" db="EMBL/GenBank/DDBJ databases">
        <title>Forecasting of Potato common scab and diversities of Pathogenic streptomyces spp. in china.</title>
        <authorList>
            <person name="Handique U."/>
            <person name="Wu J."/>
        </authorList>
    </citation>
    <scope>NUCLEOTIDE SEQUENCE [LARGE SCALE GENOMIC DNA]</scope>
    <source>
        <strain evidence="1 2">ZRIMU1585</strain>
    </source>
</reference>
<protein>
    <submittedName>
        <fullName evidence="1">Uncharacterized protein</fullName>
    </submittedName>
</protein>
<comment type="caution">
    <text evidence="1">The sequence shown here is derived from an EMBL/GenBank/DDBJ whole genome shotgun (WGS) entry which is preliminary data.</text>
</comment>
<evidence type="ECO:0000313" key="2">
    <source>
        <dbReference type="Proteomes" id="UP001631993"/>
    </source>
</evidence>
<evidence type="ECO:0000313" key="1">
    <source>
        <dbReference type="EMBL" id="MFM9647811.1"/>
    </source>
</evidence>
<dbReference type="EMBL" id="JBJVNE010000007">
    <property type="protein sequence ID" value="MFM9647811.1"/>
    <property type="molecule type" value="Genomic_DNA"/>
</dbReference>
<dbReference type="Proteomes" id="UP001631993">
    <property type="component" value="Unassembled WGS sequence"/>
</dbReference>
<gene>
    <name evidence="1" type="ORF">ACKI1S_16885</name>
</gene>
<accession>A0ABW9IH47</accession>